<comment type="caution">
    <text evidence="1">The sequence shown here is derived from an EMBL/GenBank/DDBJ whole genome shotgun (WGS) entry which is preliminary data.</text>
</comment>
<protein>
    <submittedName>
        <fullName evidence="1">Uncharacterized protein</fullName>
    </submittedName>
</protein>
<keyword evidence="2" id="KW-1185">Reference proteome</keyword>
<reference evidence="1 2" key="1">
    <citation type="submission" date="2018-08" db="EMBL/GenBank/DDBJ databases">
        <title>Genome and evolution of the arbuscular mycorrhizal fungus Diversispora epigaea (formerly Glomus versiforme) and its bacterial endosymbionts.</title>
        <authorList>
            <person name="Sun X."/>
            <person name="Fei Z."/>
            <person name="Harrison M."/>
        </authorList>
    </citation>
    <scope>NUCLEOTIDE SEQUENCE [LARGE SCALE GENOMIC DNA]</scope>
    <source>
        <strain evidence="1 2">IT104</strain>
    </source>
</reference>
<dbReference type="OrthoDB" id="2122982at2759"/>
<sequence>MKNAYKNEGYCTRMKDDAQRIKDEVLTPPLLQKLCHVLAPISNLKALITKELRLIFKNSPKIILPSEKQIKKLKAIASIKRRPIEGNCPVCLEPLNNNEPLIWCQMGNFSDDSNIGLQNHWDMAIHISIIESSISIKLLPHFALYSFIHFTKMGMSNSSDILLDLNKILTKFIILTRCIIKVIAFYGLQVIEMDDHSRKKKDHSEAKYLHLTNRYVLIMETYHALNKILTRCIIKVIAFYGLQVIEMDDHSRKKKDHSEGASHNFKT</sequence>
<dbReference type="AlphaFoldDB" id="A0A397JIP9"/>
<evidence type="ECO:0000313" key="1">
    <source>
        <dbReference type="EMBL" id="RHZ85856.1"/>
    </source>
</evidence>
<organism evidence="1 2">
    <name type="scientific">Diversispora epigaea</name>
    <dbReference type="NCBI Taxonomy" id="1348612"/>
    <lineage>
        <taxon>Eukaryota</taxon>
        <taxon>Fungi</taxon>
        <taxon>Fungi incertae sedis</taxon>
        <taxon>Mucoromycota</taxon>
        <taxon>Glomeromycotina</taxon>
        <taxon>Glomeromycetes</taxon>
        <taxon>Diversisporales</taxon>
        <taxon>Diversisporaceae</taxon>
        <taxon>Diversispora</taxon>
    </lineage>
</organism>
<proteinExistence type="predicted"/>
<accession>A0A397JIP9</accession>
<dbReference type="EMBL" id="PQFF01000056">
    <property type="protein sequence ID" value="RHZ85856.1"/>
    <property type="molecule type" value="Genomic_DNA"/>
</dbReference>
<dbReference type="Proteomes" id="UP000266861">
    <property type="component" value="Unassembled WGS sequence"/>
</dbReference>
<gene>
    <name evidence="1" type="ORF">Glove_59g75</name>
</gene>
<name>A0A397JIP9_9GLOM</name>
<evidence type="ECO:0000313" key="2">
    <source>
        <dbReference type="Proteomes" id="UP000266861"/>
    </source>
</evidence>